<evidence type="ECO:0000256" key="8">
    <source>
        <dbReference type="PROSITE-ProRule" id="PRU00221"/>
    </source>
</evidence>
<dbReference type="OMA" id="IIVWSCF"/>
<evidence type="ECO:0000256" key="1">
    <source>
        <dbReference type="ARBA" id="ARBA00004496"/>
    </source>
</evidence>
<sequence>MSKSNVIELENYTGPVTALLIVKDCIVSGCGNEISVYDLSTFHLQSRRQILHGATVHGIRKGPAHTDGSLLCVFGGKQACVVFLKKENEDVSLSAISAIIHVDDWIWDIQWLTGEKDETSNLVIALAHNSVVKYQWKTGEIIERRECTEKCILYTACFIGQRWSNLILAAGTVFNQIVLWSAACELEQKSLNPKTVDPILTLSGHKGVIFSIRYHSQFQRICSVSDDRSIRMWQLKFPSGSTMEPTIEDWESVHSTLMLSVFGHSARVWDVALLSACFISIAEDAVCLVWDYHGNILKKFKGHKGRSIWSLAVSADEQFVLTGGGDASIRQWKIDQLQEKETTQAIIEIGEHCNENAEDFPRSVQLLNFDTILIMMNSGRLYYYKVCDQHFHLIAHDTKFRSYSILTPCPNETTVAIGTISGTLNIIHFLDEDEIIASKEDLYKGKVLDVVWLDHHHIVISGPDGICILLKVEVSQDKDSNSHITMTVQKRLFLPAAKHRWISAACFVPTQADVERETLVCGDKDGSVLLYYLNNKSNADIVEPDQMFVKVHGKAGTTFIGHRDGYIYSAGRDGFYRQWQIQDGSLVQLHGCKVVKGFEWIEKLEWNQDDLLVYGFLSSQFVVWSVNYNQLVMAVVCGGGHRSWGCSHEDGVMRFVYLKAGSIYMVDRGHLSKQTILQPALHGREVCDVKILHTIENELCGLAHIVCSASEDNTINIIMFSKKSGYICWSPLTTIKGHLSSVRAITVSSKIHQTQLPHQCDNSHGNKDQKDDIHFLIFSGGGRAEIRAWKLKLVRASKPKSDQFVEIESNSYMDMRKKGQQETFQEYSSKNGKMFPSVPDPFTCSYEHLSTHFLGESRHKQQYSSWKTRRLCLDPETRIMSLAASPLLDLINCSQEILLAAEGFSNYHVLSAAGSDGNFRVFLFDERCTKFKLLLKSAYHHGCVLKVVHYIHKISGLNISFAFSASTNGQIVVWSLGDLLDHMTSQLFSRSPVSSNVGITTQSEPENSESSAEEDEDGDYTDFLIGSTDHVTKEERSPCCVFSANQSGINSLHALQISDSRLLVASGGDDNAVCVHLLELDNGSLKLVAKGIKPDAHAAQITAIWLVSSNLLISASIDQRINVWSIQCTEDNLIEFQMLASKYINIANVTNMDVQVHRDSVYVYIGGEGICLYKIQLDPIKSTCQKNDLLSATT</sequence>
<organism evidence="10 11">
    <name type="scientific">Biomphalaria glabrata</name>
    <name type="common">Bloodfluke planorb</name>
    <name type="synonym">Freshwater snail</name>
    <dbReference type="NCBI Taxonomy" id="6526"/>
    <lineage>
        <taxon>Eukaryota</taxon>
        <taxon>Metazoa</taxon>
        <taxon>Spiralia</taxon>
        <taxon>Lophotrochozoa</taxon>
        <taxon>Mollusca</taxon>
        <taxon>Gastropoda</taxon>
        <taxon>Heterobranchia</taxon>
        <taxon>Euthyneura</taxon>
        <taxon>Panpulmonata</taxon>
        <taxon>Hygrophila</taxon>
        <taxon>Lymnaeoidea</taxon>
        <taxon>Planorbidae</taxon>
        <taxon>Biomphalaria</taxon>
    </lineage>
</organism>
<evidence type="ECO:0000256" key="6">
    <source>
        <dbReference type="ARBA" id="ARBA00038255"/>
    </source>
</evidence>
<dbReference type="PROSITE" id="PS50082">
    <property type="entry name" value="WD_REPEATS_2"/>
    <property type="match status" value="2"/>
</dbReference>
<keyword evidence="3 8" id="KW-0853">WD repeat</keyword>
<keyword evidence="5" id="KW-0677">Repeat</keyword>
<evidence type="ECO:0000256" key="4">
    <source>
        <dbReference type="ARBA" id="ARBA00022694"/>
    </source>
</evidence>
<feature type="compositionally biased region" description="Polar residues" evidence="9">
    <location>
        <begin position="993"/>
        <end position="1002"/>
    </location>
</feature>
<dbReference type="PANTHER" id="PTHR14344">
    <property type="entry name" value="WD REPEAT PROTEIN"/>
    <property type="match status" value="1"/>
</dbReference>
<dbReference type="RefSeq" id="XP_055877971.1">
    <property type="nucleotide sequence ID" value="XM_056021996.1"/>
</dbReference>
<dbReference type="InterPro" id="IPR036322">
    <property type="entry name" value="WD40_repeat_dom_sf"/>
</dbReference>
<dbReference type="InterPro" id="IPR051973">
    <property type="entry name" value="tRNA_Anticodon_Mtase-Reg"/>
</dbReference>
<comment type="similarity">
    <text evidence="6">Belongs to the WD repeat WDR6 family.</text>
</comment>
<protein>
    <recommendedName>
        <fullName evidence="7">tRNA (34-2'-O)-methyltransferase regulator WDR6</fullName>
    </recommendedName>
</protein>
<dbReference type="PANTHER" id="PTHR14344:SF3">
    <property type="entry name" value="WD REPEAT-CONTAINING PROTEIN 6"/>
    <property type="match status" value="1"/>
</dbReference>
<dbReference type="AlphaFoldDB" id="A0A9W2ZSJ5"/>
<dbReference type="InterPro" id="IPR015943">
    <property type="entry name" value="WD40/YVTN_repeat-like_dom_sf"/>
</dbReference>
<name>A0A9W2ZSJ5_BIOGL</name>
<dbReference type="Proteomes" id="UP001165740">
    <property type="component" value="Chromosome 1"/>
</dbReference>
<feature type="region of interest" description="Disordered" evidence="9">
    <location>
        <begin position="993"/>
        <end position="1019"/>
    </location>
</feature>
<evidence type="ECO:0000256" key="9">
    <source>
        <dbReference type="SAM" id="MobiDB-lite"/>
    </source>
</evidence>
<evidence type="ECO:0000256" key="2">
    <source>
        <dbReference type="ARBA" id="ARBA00022490"/>
    </source>
</evidence>
<evidence type="ECO:0000313" key="11">
    <source>
        <dbReference type="RefSeq" id="XP_055877971.1"/>
    </source>
</evidence>
<keyword evidence="4" id="KW-0819">tRNA processing</keyword>
<dbReference type="InterPro" id="IPR001680">
    <property type="entry name" value="WD40_rpt"/>
</dbReference>
<proteinExistence type="inferred from homology"/>
<evidence type="ECO:0000313" key="10">
    <source>
        <dbReference type="Proteomes" id="UP001165740"/>
    </source>
</evidence>
<dbReference type="GO" id="GO:0005737">
    <property type="term" value="C:cytoplasm"/>
    <property type="evidence" value="ECO:0007669"/>
    <property type="project" value="UniProtKB-SubCell"/>
</dbReference>
<evidence type="ECO:0000256" key="3">
    <source>
        <dbReference type="ARBA" id="ARBA00022574"/>
    </source>
</evidence>
<dbReference type="Pfam" id="PF00400">
    <property type="entry name" value="WD40"/>
    <property type="match status" value="2"/>
</dbReference>
<gene>
    <name evidence="11" type="primary">LOC106070972</name>
</gene>
<feature type="repeat" description="WD" evidence="8">
    <location>
        <begin position="202"/>
        <end position="236"/>
    </location>
</feature>
<dbReference type="SMART" id="SM00320">
    <property type="entry name" value="WD40"/>
    <property type="match status" value="11"/>
</dbReference>
<evidence type="ECO:0000256" key="5">
    <source>
        <dbReference type="ARBA" id="ARBA00022737"/>
    </source>
</evidence>
<dbReference type="PROSITE" id="PS50294">
    <property type="entry name" value="WD_REPEATS_REGION"/>
    <property type="match status" value="1"/>
</dbReference>
<feature type="repeat" description="WD" evidence="8">
    <location>
        <begin position="308"/>
        <end position="342"/>
    </location>
</feature>
<comment type="subcellular location">
    <subcellularLocation>
        <location evidence="1">Cytoplasm</location>
    </subcellularLocation>
</comment>
<dbReference type="SUPFAM" id="SSF50978">
    <property type="entry name" value="WD40 repeat-like"/>
    <property type="match status" value="3"/>
</dbReference>
<dbReference type="Gene3D" id="2.130.10.10">
    <property type="entry name" value="YVTN repeat-like/Quinoprotein amine dehydrogenase"/>
    <property type="match status" value="5"/>
</dbReference>
<reference evidence="11" key="1">
    <citation type="submission" date="2025-08" db="UniProtKB">
        <authorList>
            <consortium name="RefSeq"/>
        </authorList>
    </citation>
    <scope>IDENTIFICATION</scope>
</reference>
<accession>A0A9W2ZSJ5</accession>
<dbReference type="GeneID" id="106070972"/>
<keyword evidence="10" id="KW-1185">Reference proteome</keyword>
<evidence type="ECO:0000256" key="7">
    <source>
        <dbReference type="ARBA" id="ARBA00040154"/>
    </source>
</evidence>
<dbReference type="GO" id="GO:0030488">
    <property type="term" value="P:tRNA methylation"/>
    <property type="evidence" value="ECO:0007669"/>
    <property type="project" value="TreeGrafter"/>
</dbReference>
<keyword evidence="2" id="KW-0963">Cytoplasm</keyword>
<dbReference type="OrthoDB" id="5594999at2759"/>